<dbReference type="Proteomes" id="UP000663801">
    <property type="component" value="Unassembled WGS sequence"/>
</dbReference>
<name>A0A938YKG1_9ACTN</name>
<evidence type="ECO:0000313" key="2">
    <source>
        <dbReference type="EMBL" id="MBM9476343.1"/>
    </source>
</evidence>
<dbReference type="RefSeq" id="WP_205256461.1">
    <property type="nucleotide sequence ID" value="NZ_BAAAPV010000001.1"/>
</dbReference>
<dbReference type="AlphaFoldDB" id="A0A938YKG1"/>
<organism evidence="2 3">
    <name type="scientific">Nakamurella flavida</name>
    <dbReference type="NCBI Taxonomy" id="363630"/>
    <lineage>
        <taxon>Bacteria</taxon>
        <taxon>Bacillati</taxon>
        <taxon>Actinomycetota</taxon>
        <taxon>Actinomycetes</taxon>
        <taxon>Nakamurellales</taxon>
        <taxon>Nakamurellaceae</taxon>
        <taxon>Nakamurella</taxon>
    </lineage>
</organism>
<reference evidence="2" key="1">
    <citation type="submission" date="2021-01" db="EMBL/GenBank/DDBJ databases">
        <title>KCTC 19127 draft genome.</title>
        <authorList>
            <person name="An D."/>
        </authorList>
    </citation>
    <scope>NUCLEOTIDE SEQUENCE</scope>
    <source>
        <strain evidence="2">KCTC 19127</strain>
    </source>
</reference>
<keyword evidence="3" id="KW-1185">Reference proteome</keyword>
<dbReference type="PANTHER" id="PTHR31527:SF0">
    <property type="entry name" value="RE64534P"/>
    <property type="match status" value="1"/>
</dbReference>
<dbReference type="InterPro" id="IPR018959">
    <property type="entry name" value="DUF1989"/>
</dbReference>
<accession>A0A938YKG1</accession>
<proteinExistence type="predicted"/>
<comment type="caution">
    <text evidence="2">The sequence shown here is derived from an EMBL/GenBank/DDBJ whole genome shotgun (WGS) entry which is preliminary data.</text>
</comment>
<sequence length="243" mass="25931">MTAPRTATAVLPYEHEIPGGAAWSVPLRAGRTLTLTAGGPRACVSTLVFAADRLDRMNLPDTLKAQMSARITAPMVLMSDRGAALASVVDSTVPWHDALGGLSRDTDLVRFGPSDYQQDRNDWRRGAREMLLLELAKHGLGEADLHGPVNFFAKAAPTDDRLCSVGFVADNAAAGDTVTLRAEQDLLIVLATAAHPLDDAGTYAPAPISARVALAPEWGEDDPSYRFRPESARALDTTRKACA</sequence>
<evidence type="ECO:0000313" key="3">
    <source>
        <dbReference type="Proteomes" id="UP000663801"/>
    </source>
</evidence>
<feature type="domain" description="DUF1989" evidence="1">
    <location>
        <begin position="16"/>
        <end position="187"/>
    </location>
</feature>
<dbReference type="PANTHER" id="PTHR31527">
    <property type="entry name" value="RE64534P"/>
    <property type="match status" value="1"/>
</dbReference>
<gene>
    <name evidence="2" type="ORF">JL107_07820</name>
</gene>
<dbReference type="Pfam" id="PF09347">
    <property type="entry name" value="DUF1989"/>
    <property type="match status" value="1"/>
</dbReference>
<evidence type="ECO:0000259" key="1">
    <source>
        <dbReference type="Pfam" id="PF09347"/>
    </source>
</evidence>
<protein>
    <submittedName>
        <fullName evidence="2">DUF1989 domain-containing protein</fullName>
    </submittedName>
</protein>
<dbReference type="EMBL" id="JAERWL010000007">
    <property type="protein sequence ID" value="MBM9476343.1"/>
    <property type="molecule type" value="Genomic_DNA"/>
</dbReference>